<evidence type="ECO:0000259" key="1">
    <source>
        <dbReference type="Pfam" id="PF00567"/>
    </source>
</evidence>
<feature type="domain" description="Tudor" evidence="1">
    <location>
        <begin position="14"/>
        <end position="131"/>
    </location>
</feature>
<dbReference type="GO" id="GO:0005737">
    <property type="term" value="C:cytoplasm"/>
    <property type="evidence" value="ECO:0007669"/>
    <property type="project" value="UniProtKB-ARBA"/>
</dbReference>
<dbReference type="AlphaFoldDB" id="A0A836JVQ2"/>
<dbReference type="PANTHER" id="PTHR22948:SF76">
    <property type="entry name" value="FI20010P1-RELATED"/>
    <property type="match status" value="1"/>
</dbReference>
<dbReference type="SUPFAM" id="SSF63748">
    <property type="entry name" value="Tudor/PWWP/MBT"/>
    <property type="match status" value="1"/>
</dbReference>
<protein>
    <submittedName>
        <fullName evidence="2">TDR15 protein</fullName>
    </submittedName>
</protein>
<dbReference type="PANTHER" id="PTHR22948">
    <property type="entry name" value="TUDOR DOMAIN CONTAINING PROTEIN"/>
    <property type="match status" value="1"/>
</dbReference>
<dbReference type="Pfam" id="PF00567">
    <property type="entry name" value="TUDOR"/>
    <property type="match status" value="1"/>
</dbReference>
<proteinExistence type="predicted"/>
<dbReference type="InterPro" id="IPR050621">
    <property type="entry name" value="Tudor_domain_containing"/>
</dbReference>
<dbReference type="EMBL" id="JAANIA010001202">
    <property type="protein sequence ID" value="KAG5321415.1"/>
    <property type="molecule type" value="Genomic_DNA"/>
</dbReference>
<evidence type="ECO:0000313" key="2">
    <source>
        <dbReference type="EMBL" id="KAG5321415.1"/>
    </source>
</evidence>
<dbReference type="Gene3D" id="2.30.30.140">
    <property type="match status" value="1"/>
</dbReference>
<dbReference type="Gene3D" id="2.40.50.90">
    <property type="match status" value="1"/>
</dbReference>
<feature type="non-terminal residue" evidence="2">
    <location>
        <position position="1"/>
    </location>
</feature>
<reference evidence="2" key="1">
    <citation type="submission" date="2020-02" db="EMBL/GenBank/DDBJ databases">
        <title>Relaxed selection underlies rapid genomic changes in the transitions from sociality to social parasitism in ants.</title>
        <authorList>
            <person name="Bi X."/>
        </authorList>
    </citation>
    <scope>NUCLEOTIDE SEQUENCE</scope>
    <source>
        <strain evidence="2">BGI-DK2014c</strain>
        <tissue evidence="2">Whole body</tissue>
    </source>
</reference>
<name>A0A836JVQ2_9HYME</name>
<dbReference type="InterPro" id="IPR002999">
    <property type="entry name" value="Tudor"/>
</dbReference>
<organism evidence="2 3">
    <name type="scientific">Pseudoatta argentina</name>
    <dbReference type="NCBI Taxonomy" id="621737"/>
    <lineage>
        <taxon>Eukaryota</taxon>
        <taxon>Metazoa</taxon>
        <taxon>Ecdysozoa</taxon>
        <taxon>Arthropoda</taxon>
        <taxon>Hexapoda</taxon>
        <taxon>Insecta</taxon>
        <taxon>Pterygota</taxon>
        <taxon>Neoptera</taxon>
        <taxon>Endopterygota</taxon>
        <taxon>Hymenoptera</taxon>
        <taxon>Apocrita</taxon>
        <taxon>Aculeata</taxon>
        <taxon>Formicoidea</taxon>
        <taxon>Formicidae</taxon>
        <taxon>Myrmicinae</taxon>
        <taxon>Pseudoatta</taxon>
    </lineage>
</organism>
<evidence type="ECO:0000313" key="3">
    <source>
        <dbReference type="Proteomes" id="UP000668214"/>
    </source>
</evidence>
<dbReference type="InterPro" id="IPR035437">
    <property type="entry name" value="SNase_OB-fold_sf"/>
</dbReference>
<feature type="non-terminal residue" evidence="2">
    <location>
        <position position="215"/>
    </location>
</feature>
<sequence length="215" mass="24718">MEIVCINTKLLARSSMAVKVVKMDSPTMFWVQLKTESEDFQDLLEELTRRMTRRGHMLLHRPDHIVVGELMAIRKNRGWQRGIVTDVNGDGTVAISLRDWGRNVERRSFEVYILEDRFCQLEWQGIPCGLAHTAPFSGSSWTRRARDLTRFLMSQQEGRTSILGTIKNEAALIKLEIRSGGDAHEYHQIDMKETLITLGYAQHSDKLRADTYPSI</sequence>
<comment type="caution">
    <text evidence="2">The sequence shown here is derived from an EMBL/GenBank/DDBJ whole genome shotgun (WGS) entry which is preliminary data.</text>
</comment>
<gene>
    <name evidence="2" type="primary">Tdrd15</name>
    <name evidence="2" type="ORF">G6Z78_0013221</name>
</gene>
<keyword evidence="3" id="KW-1185">Reference proteome</keyword>
<accession>A0A836JVQ2</accession>
<dbReference type="Proteomes" id="UP000668214">
    <property type="component" value="Unassembled WGS sequence"/>
</dbReference>